<proteinExistence type="predicted"/>
<protein>
    <submittedName>
        <fullName evidence="1">Beta-1,4-mannosyl-glycoprotein beta-1,4-N-acetylglucosaminyltransferase</fullName>
    </submittedName>
</protein>
<reference evidence="1 2" key="1">
    <citation type="submission" date="2019-07" db="EMBL/GenBank/DDBJ databases">
        <title>SAR11 Genome Evolution.</title>
        <authorList>
            <person name="Giovannoni S."/>
        </authorList>
    </citation>
    <scope>NUCLEOTIDE SEQUENCE [LARGE SCALE GENOMIC DNA]</scope>
    <source>
        <strain evidence="1 2">HTCC9565</strain>
    </source>
</reference>
<comment type="caution">
    <text evidence="1">The sequence shown here is derived from an EMBL/GenBank/DDBJ whole genome shotgun (WGS) entry which is preliminary data.</text>
</comment>
<dbReference type="RefSeq" id="WP_169035700.1">
    <property type="nucleotide sequence ID" value="NZ_LANA01000001.1"/>
</dbReference>
<accession>A0ABX1T1U5</accession>
<dbReference type="PANTHER" id="PTHR12224">
    <property type="entry name" value="BETA-1,4-MANNOSYL-GLYCOPROTEIN BETA-1,4-N-ACETYLGLUCOSAMINYL-TRANSFERASE"/>
    <property type="match status" value="1"/>
</dbReference>
<dbReference type="InterPro" id="IPR006813">
    <property type="entry name" value="Glyco_trans_17"/>
</dbReference>
<dbReference type="PANTHER" id="PTHR12224:SF0">
    <property type="entry name" value="BETA-1,4-MANNOSYL-GLYCOPROTEIN 4-BETA-N-ACETYLGLUCOSAMINYLTRANSFERASE"/>
    <property type="match status" value="1"/>
</dbReference>
<dbReference type="EMBL" id="LANA01000001">
    <property type="protein sequence ID" value="NMN67190.1"/>
    <property type="molecule type" value="Genomic_DNA"/>
</dbReference>
<dbReference type="Proteomes" id="UP001166004">
    <property type="component" value="Unassembled WGS sequence"/>
</dbReference>
<evidence type="ECO:0000313" key="1">
    <source>
        <dbReference type="EMBL" id="NMN67190.1"/>
    </source>
</evidence>
<sequence>MKNKIIDCITFFEENFIFNLRYNILNEYVDYFVICESRYDHKGRQKKLNFKQEKSFIKNKIIYLVMDEPFPENNSPWQNQALQREFLLKNLGFANNDDYIFFSDPDEIPNPNLLKDFDLKKKYGIFLQKCFNYKFNLFNSFESPWEGTRVTKKKYLKSIDFMRQKIKKKNLTYYFFRIDKEKSIKIFNDGGWHFNNVMEPEQISLKLKSFAHTEFNKDEYTSIKNIREKIDSRIDLFGRNHKYEKITLDKSFPKYIKDNQMKFKKFIL</sequence>
<dbReference type="Pfam" id="PF04724">
    <property type="entry name" value="Glyco_transf_17"/>
    <property type="match status" value="1"/>
</dbReference>
<gene>
    <name evidence="1" type="ORF">VP91_00003300</name>
</gene>
<evidence type="ECO:0000313" key="2">
    <source>
        <dbReference type="Proteomes" id="UP001166004"/>
    </source>
</evidence>
<name>A0ABX1T1U5_PELUQ</name>
<organism evidence="1 2">
    <name type="scientific">Pelagibacter ubique</name>
    <dbReference type="NCBI Taxonomy" id="198252"/>
    <lineage>
        <taxon>Bacteria</taxon>
        <taxon>Pseudomonadati</taxon>
        <taxon>Pseudomonadota</taxon>
        <taxon>Alphaproteobacteria</taxon>
        <taxon>Candidatus Pelagibacterales</taxon>
        <taxon>Candidatus Pelagibacteraceae</taxon>
        <taxon>Candidatus Pelagibacter</taxon>
    </lineage>
</organism>
<keyword evidence="2" id="KW-1185">Reference proteome</keyword>